<sequence length="420" mass="48802">MWVLYHKKRSPVRRQARFSLLRFHQYHWSDNRHGDPDVRHEDFGLIRKKKALRCGSCIIKRGHRSHARRDFLSFTLPPSPPAKCQTDVRYGDVGLIPQKRGHRPDVKRGCLSFTLPSSHQPDARHGDAWRCESYTAKKRSPARCQGSPARCRAVIFLIRFHPPTGQMLGRDVGLIPQERGMEMWVSTQKRGHRLDARRDCLSFALPSSPPARHQMPGMEMWVLYRKKEVTDLFYASDARRDCLSFELPSSPLARCQAWRCGPHTVKKKVTDEMSGVIVFFALPLSPPARYQMPGGIASLLRFHRPHRPDVRDGDVGLIPQKRGHLIDARGDCISFTLPSSHRPDAKHGDTPGMEMWVLYPKIYHRIDSRRDLHFHRPHRGMEMWVLYRIKRGHQLDARIISLISFYRPHRGMEMWNHPVT</sequence>
<evidence type="ECO:0000313" key="2">
    <source>
        <dbReference type="Proteomes" id="UP000789525"/>
    </source>
</evidence>
<dbReference type="Proteomes" id="UP000789525">
    <property type="component" value="Unassembled WGS sequence"/>
</dbReference>
<organism evidence="1 2">
    <name type="scientific">Acaulospora colombiana</name>
    <dbReference type="NCBI Taxonomy" id="27376"/>
    <lineage>
        <taxon>Eukaryota</taxon>
        <taxon>Fungi</taxon>
        <taxon>Fungi incertae sedis</taxon>
        <taxon>Mucoromycota</taxon>
        <taxon>Glomeromycotina</taxon>
        <taxon>Glomeromycetes</taxon>
        <taxon>Diversisporales</taxon>
        <taxon>Acaulosporaceae</taxon>
        <taxon>Acaulospora</taxon>
    </lineage>
</organism>
<accession>A0ACA9LJF0</accession>
<evidence type="ECO:0000313" key="1">
    <source>
        <dbReference type="EMBL" id="CAG8527144.1"/>
    </source>
</evidence>
<dbReference type="EMBL" id="CAJVPT010006077">
    <property type="protein sequence ID" value="CAG8527144.1"/>
    <property type="molecule type" value="Genomic_DNA"/>
</dbReference>
<name>A0ACA9LJF0_9GLOM</name>
<reference evidence="1" key="1">
    <citation type="submission" date="2021-06" db="EMBL/GenBank/DDBJ databases">
        <authorList>
            <person name="Kallberg Y."/>
            <person name="Tangrot J."/>
            <person name="Rosling A."/>
        </authorList>
    </citation>
    <scope>NUCLEOTIDE SEQUENCE</scope>
    <source>
        <strain evidence="1">CL356</strain>
    </source>
</reference>
<gene>
    <name evidence="1" type="ORF">ACOLOM_LOCUS3914</name>
</gene>
<protein>
    <submittedName>
        <fullName evidence="1">12465_t:CDS:1</fullName>
    </submittedName>
</protein>
<comment type="caution">
    <text evidence="1">The sequence shown here is derived from an EMBL/GenBank/DDBJ whole genome shotgun (WGS) entry which is preliminary data.</text>
</comment>
<proteinExistence type="predicted"/>
<keyword evidence="2" id="KW-1185">Reference proteome</keyword>